<organism evidence="1 2">
    <name type="scientific">Scylla paramamosain</name>
    <name type="common">Mud crab</name>
    <dbReference type="NCBI Taxonomy" id="85552"/>
    <lineage>
        <taxon>Eukaryota</taxon>
        <taxon>Metazoa</taxon>
        <taxon>Ecdysozoa</taxon>
        <taxon>Arthropoda</taxon>
        <taxon>Crustacea</taxon>
        <taxon>Multicrustacea</taxon>
        <taxon>Malacostraca</taxon>
        <taxon>Eumalacostraca</taxon>
        <taxon>Eucarida</taxon>
        <taxon>Decapoda</taxon>
        <taxon>Pleocyemata</taxon>
        <taxon>Brachyura</taxon>
        <taxon>Eubrachyura</taxon>
        <taxon>Portunoidea</taxon>
        <taxon>Portunidae</taxon>
        <taxon>Portuninae</taxon>
        <taxon>Scylla</taxon>
    </lineage>
</organism>
<reference evidence="1 2" key="1">
    <citation type="submission" date="2023-03" db="EMBL/GenBank/DDBJ databases">
        <title>High-quality genome of Scylla paramamosain provides insights in environmental adaptation.</title>
        <authorList>
            <person name="Zhang L."/>
        </authorList>
    </citation>
    <scope>NUCLEOTIDE SEQUENCE [LARGE SCALE GENOMIC DNA]</scope>
    <source>
        <strain evidence="1">LZ_2023a</strain>
        <tissue evidence="1">Muscle</tissue>
    </source>
</reference>
<protein>
    <recommendedName>
        <fullName evidence="3">Secreted protein</fullName>
    </recommendedName>
</protein>
<dbReference type="AlphaFoldDB" id="A0AAW0UD76"/>
<comment type="caution">
    <text evidence="1">The sequence shown here is derived from an EMBL/GenBank/DDBJ whole genome shotgun (WGS) entry which is preliminary data.</text>
</comment>
<proteinExistence type="predicted"/>
<keyword evidence="2" id="KW-1185">Reference proteome</keyword>
<dbReference type="EMBL" id="JARAKH010000012">
    <property type="protein sequence ID" value="KAK8398082.1"/>
    <property type="molecule type" value="Genomic_DNA"/>
</dbReference>
<evidence type="ECO:0000313" key="2">
    <source>
        <dbReference type="Proteomes" id="UP001487740"/>
    </source>
</evidence>
<evidence type="ECO:0000313" key="1">
    <source>
        <dbReference type="EMBL" id="KAK8398082.1"/>
    </source>
</evidence>
<dbReference type="Proteomes" id="UP001487740">
    <property type="component" value="Unassembled WGS sequence"/>
</dbReference>
<sequence length="131" mass="14084">MVVPTRTGVVVGVAVAAMVLLPAPCLSLTIHPAVLSNFVGPYRKPGEPVLRPNVEPVRHHDGPAPASSLRFSPAQPFAAKEPFFPVALTGSSPSREWNRPLRSCAGSASCAQNMDNTLNLLMRMMETGRRR</sequence>
<evidence type="ECO:0008006" key="3">
    <source>
        <dbReference type="Google" id="ProtNLM"/>
    </source>
</evidence>
<gene>
    <name evidence="1" type="ORF">O3P69_003772</name>
</gene>
<name>A0AAW0UD76_SCYPA</name>
<accession>A0AAW0UD76</accession>